<evidence type="ECO:0000256" key="5">
    <source>
        <dbReference type="ARBA" id="ARBA00022989"/>
    </source>
</evidence>
<dbReference type="EMBL" id="FJNE01000002">
    <property type="protein sequence ID" value="CZQ86950.1"/>
    <property type="molecule type" value="Genomic_DNA"/>
</dbReference>
<evidence type="ECO:0000256" key="4">
    <source>
        <dbReference type="ARBA" id="ARBA00022692"/>
    </source>
</evidence>
<dbReference type="STRING" id="140314.SAMN04488076_105128"/>
<dbReference type="SUPFAM" id="SSF52266">
    <property type="entry name" value="SGNH hydrolase"/>
    <property type="match status" value="1"/>
</dbReference>
<keyword evidence="3 10" id="KW-0808">Transferase</keyword>
<dbReference type="GO" id="GO:0005886">
    <property type="term" value="C:plasma membrane"/>
    <property type="evidence" value="ECO:0007669"/>
    <property type="project" value="UniProtKB-SubCell"/>
</dbReference>
<evidence type="ECO:0000256" key="7">
    <source>
        <dbReference type="ARBA" id="ARBA00023315"/>
    </source>
</evidence>
<evidence type="ECO:0000313" key="10">
    <source>
        <dbReference type="EMBL" id="CZQ86950.1"/>
    </source>
</evidence>
<feature type="transmembrane region" description="Helical" evidence="8">
    <location>
        <begin position="167"/>
        <end position="184"/>
    </location>
</feature>
<evidence type="ECO:0000256" key="1">
    <source>
        <dbReference type="ARBA" id="ARBA00004651"/>
    </source>
</evidence>
<dbReference type="AlphaFoldDB" id="A0A143YBT1"/>
<sequence>MNRQNRFIALDGLRSIAILAIIFYHLIPYQIPGGYLGVNIYFVLTGYFITDYVMKEYQVKQKLAYKSYITRRFNRLVLPLLWMMVTVTAYITLFQRDLLLNIRSWIVSSLGMYNNWWQIANGSSYFDQFYGQSPFTHLWFLSVLSQFYIIWPLVALLVLAKFKKKDALLLTTVGLSFLSIASMALRYAPGQDFSRIYYGTDTRFFAFMIGAALSILWPLHSLSPGISKKAKRRLNSIGAVAYLIVGIMMRVMLDNQAFTYLGGMYLNALVIAIVIAVTAHPATFFSKAMRFKPIQWISRRSYFLYLWYYPVIVLYQAKVLDTSNDPNRHILIQLVLILIASETSYQFFEREAWLLPFVQSWGMKSNIRIMKDIWKRGEKKHPWSKTATLLCGAIVLVAAVGFVQAKTGEDPSVKELQEQITKNQKTIEAVNDYDQSRSRAINNIEGLNRDVILFSHDLKVTFIGDSILLAAADKLTPIFGQAVIDGAVSRQLYQTNTVLKSLKAEEKLYDTVVVFLGTNGTFTKEQMDEFLNAIGTDRTVFLVTTSVPRSWQNSANSQMLLAEQNYANVHILDWNTYSKGHDDWMRADLVHPNEEGARQLALYVAEGIYAVLNDDNGSN</sequence>
<feature type="transmembrane region" description="Helical" evidence="8">
    <location>
        <begin position="7"/>
        <end position="27"/>
    </location>
</feature>
<keyword evidence="6 8" id="KW-0472">Membrane</keyword>
<dbReference type="RefSeq" id="WP_177194389.1">
    <property type="nucleotide sequence ID" value="NZ_FJNE01000002.1"/>
</dbReference>
<name>A0A143YBT1_9LACT</name>
<dbReference type="CDD" id="cd01840">
    <property type="entry name" value="SGNH_hydrolase_yrhL_like"/>
    <property type="match status" value="1"/>
</dbReference>
<feature type="transmembrane region" description="Helical" evidence="8">
    <location>
        <begin position="138"/>
        <end position="160"/>
    </location>
</feature>
<feature type="transmembrane region" description="Helical" evidence="8">
    <location>
        <begin position="75"/>
        <end position="94"/>
    </location>
</feature>
<dbReference type="Proteomes" id="UP000242754">
    <property type="component" value="Unassembled WGS sequence"/>
</dbReference>
<evidence type="ECO:0000256" key="8">
    <source>
        <dbReference type="SAM" id="Phobius"/>
    </source>
</evidence>
<dbReference type="PANTHER" id="PTHR23028">
    <property type="entry name" value="ACETYLTRANSFERASE"/>
    <property type="match status" value="1"/>
</dbReference>
<feature type="transmembrane region" description="Helical" evidence="8">
    <location>
        <begin position="234"/>
        <end position="253"/>
    </location>
</feature>
<keyword evidence="7 10" id="KW-0012">Acyltransferase</keyword>
<accession>A0A143YBT1</accession>
<feature type="transmembrane region" description="Helical" evidence="8">
    <location>
        <begin position="204"/>
        <end position="222"/>
    </location>
</feature>
<feature type="transmembrane region" description="Helical" evidence="8">
    <location>
        <begin position="302"/>
        <end position="318"/>
    </location>
</feature>
<comment type="subcellular location">
    <subcellularLocation>
        <location evidence="1">Cell membrane</location>
        <topology evidence="1">Multi-pass membrane protein</topology>
    </subcellularLocation>
</comment>
<dbReference type="Pfam" id="PF01757">
    <property type="entry name" value="Acyl_transf_3"/>
    <property type="match status" value="1"/>
</dbReference>
<reference evidence="10 11" key="1">
    <citation type="submission" date="2016-02" db="EMBL/GenBank/DDBJ databases">
        <authorList>
            <person name="Wen L."/>
            <person name="He K."/>
            <person name="Yang H."/>
        </authorList>
    </citation>
    <scope>NUCLEOTIDE SEQUENCE [LARGE SCALE GENOMIC DNA]</scope>
    <source>
        <strain evidence="10">Trichococcus palustris</strain>
    </source>
</reference>
<evidence type="ECO:0000259" key="9">
    <source>
        <dbReference type="Pfam" id="PF01757"/>
    </source>
</evidence>
<gene>
    <name evidence="10" type="ORF">Tpal_832</name>
</gene>
<keyword evidence="4 8" id="KW-0812">Transmembrane</keyword>
<dbReference type="GO" id="GO:0009103">
    <property type="term" value="P:lipopolysaccharide biosynthetic process"/>
    <property type="evidence" value="ECO:0007669"/>
    <property type="project" value="TreeGrafter"/>
</dbReference>
<evidence type="ECO:0000256" key="3">
    <source>
        <dbReference type="ARBA" id="ARBA00022679"/>
    </source>
</evidence>
<dbReference type="InterPro" id="IPR036514">
    <property type="entry name" value="SGNH_hydro_sf"/>
</dbReference>
<keyword evidence="11" id="KW-1185">Reference proteome</keyword>
<organism evidence="10 11">
    <name type="scientific">Trichococcus palustris</name>
    <dbReference type="NCBI Taxonomy" id="140314"/>
    <lineage>
        <taxon>Bacteria</taxon>
        <taxon>Bacillati</taxon>
        <taxon>Bacillota</taxon>
        <taxon>Bacilli</taxon>
        <taxon>Lactobacillales</taxon>
        <taxon>Carnobacteriaceae</taxon>
        <taxon>Trichococcus</taxon>
    </lineage>
</organism>
<feature type="transmembrane region" description="Helical" evidence="8">
    <location>
        <begin position="33"/>
        <end position="54"/>
    </location>
</feature>
<dbReference type="InterPro" id="IPR002656">
    <property type="entry name" value="Acyl_transf_3_dom"/>
</dbReference>
<proteinExistence type="predicted"/>
<evidence type="ECO:0000313" key="11">
    <source>
        <dbReference type="Proteomes" id="UP000242754"/>
    </source>
</evidence>
<feature type="domain" description="Acyltransferase 3" evidence="9">
    <location>
        <begin position="8"/>
        <end position="339"/>
    </location>
</feature>
<dbReference type="Gene3D" id="3.40.50.1110">
    <property type="entry name" value="SGNH hydrolase"/>
    <property type="match status" value="1"/>
</dbReference>
<protein>
    <submittedName>
        <fullName evidence="10">Acyltransferase 3</fullName>
    </submittedName>
</protein>
<dbReference type="PANTHER" id="PTHR23028:SF53">
    <property type="entry name" value="ACYL_TRANSF_3 DOMAIN-CONTAINING PROTEIN"/>
    <property type="match status" value="1"/>
</dbReference>
<dbReference type="InterPro" id="IPR050879">
    <property type="entry name" value="Acyltransferase_3"/>
</dbReference>
<dbReference type="GO" id="GO:0016747">
    <property type="term" value="F:acyltransferase activity, transferring groups other than amino-acyl groups"/>
    <property type="evidence" value="ECO:0007669"/>
    <property type="project" value="InterPro"/>
</dbReference>
<evidence type="ECO:0000256" key="6">
    <source>
        <dbReference type="ARBA" id="ARBA00023136"/>
    </source>
</evidence>
<evidence type="ECO:0000256" key="2">
    <source>
        <dbReference type="ARBA" id="ARBA00022475"/>
    </source>
</evidence>
<feature type="transmembrane region" description="Helical" evidence="8">
    <location>
        <begin position="265"/>
        <end position="282"/>
    </location>
</feature>
<keyword evidence="5 8" id="KW-1133">Transmembrane helix</keyword>
<keyword evidence="2" id="KW-1003">Cell membrane</keyword>